<name>A0A918K568_9GAMM</name>
<dbReference type="Proteomes" id="UP000626148">
    <property type="component" value="Unassembled WGS sequence"/>
</dbReference>
<organism evidence="4 5">
    <name type="scientific">Saccharospirillum salsuginis</name>
    <dbReference type="NCBI Taxonomy" id="418750"/>
    <lineage>
        <taxon>Bacteria</taxon>
        <taxon>Pseudomonadati</taxon>
        <taxon>Pseudomonadota</taxon>
        <taxon>Gammaproteobacteria</taxon>
        <taxon>Oceanospirillales</taxon>
        <taxon>Saccharospirillaceae</taxon>
        <taxon>Saccharospirillum</taxon>
    </lineage>
</organism>
<dbReference type="InterPro" id="IPR005545">
    <property type="entry name" value="YCII"/>
</dbReference>
<dbReference type="AlphaFoldDB" id="A0A918K568"/>
<dbReference type="Pfam" id="PF03795">
    <property type="entry name" value="YCII"/>
    <property type="match status" value="1"/>
</dbReference>
<accession>A0A918K568</accession>
<evidence type="ECO:0000256" key="1">
    <source>
        <dbReference type="ARBA" id="ARBA00007689"/>
    </source>
</evidence>
<dbReference type="CDD" id="cd06588">
    <property type="entry name" value="PhnB_like"/>
    <property type="match status" value="1"/>
</dbReference>
<evidence type="ECO:0000313" key="4">
    <source>
        <dbReference type="EMBL" id="GGX47111.1"/>
    </source>
</evidence>
<dbReference type="SUPFAM" id="SSF54909">
    <property type="entry name" value="Dimeric alpha+beta barrel"/>
    <property type="match status" value="1"/>
</dbReference>
<evidence type="ECO:0008006" key="6">
    <source>
        <dbReference type="Google" id="ProtNLM"/>
    </source>
</evidence>
<proteinExistence type="inferred from homology"/>
<evidence type="ECO:0000259" key="2">
    <source>
        <dbReference type="Pfam" id="PF00903"/>
    </source>
</evidence>
<dbReference type="Pfam" id="PF00903">
    <property type="entry name" value="Glyoxalase"/>
    <property type="match status" value="1"/>
</dbReference>
<comment type="similarity">
    <text evidence="1">Belongs to the YciI family.</text>
</comment>
<dbReference type="Gene3D" id="3.30.70.1060">
    <property type="entry name" value="Dimeric alpha+beta barrel"/>
    <property type="match status" value="1"/>
</dbReference>
<dbReference type="PANTHER" id="PTHR35174">
    <property type="entry name" value="BLL7171 PROTEIN-RELATED"/>
    <property type="match status" value="1"/>
</dbReference>
<dbReference type="EMBL" id="BMXR01000003">
    <property type="protein sequence ID" value="GGX47111.1"/>
    <property type="molecule type" value="Genomic_DNA"/>
</dbReference>
<dbReference type="SUPFAM" id="SSF54593">
    <property type="entry name" value="Glyoxalase/Bleomycin resistance protein/Dihydroxybiphenyl dioxygenase"/>
    <property type="match status" value="1"/>
</dbReference>
<reference evidence="4" key="1">
    <citation type="journal article" date="2014" name="Int. J. Syst. Evol. Microbiol.">
        <title>Complete genome sequence of Corynebacterium casei LMG S-19264T (=DSM 44701T), isolated from a smear-ripened cheese.</title>
        <authorList>
            <consortium name="US DOE Joint Genome Institute (JGI-PGF)"/>
            <person name="Walter F."/>
            <person name="Albersmeier A."/>
            <person name="Kalinowski J."/>
            <person name="Ruckert C."/>
        </authorList>
    </citation>
    <scope>NUCLEOTIDE SEQUENCE</scope>
    <source>
        <strain evidence="4">KCTC 22169</strain>
    </source>
</reference>
<comment type="caution">
    <text evidence="4">The sequence shown here is derived from an EMBL/GenBank/DDBJ whole genome shotgun (WGS) entry which is preliminary data.</text>
</comment>
<dbReference type="RefSeq" id="WP_189607649.1">
    <property type="nucleotide sequence ID" value="NZ_BMXR01000003.1"/>
</dbReference>
<dbReference type="Gene3D" id="3.10.180.10">
    <property type="entry name" value="2,3-Dihydroxybiphenyl 1,2-Dioxygenase, domain 1"/>
    <property type="match status" value="1"/>
</dbReference>
<evidence type="ECO:0000259" key="3">
    <source>
        <dbReference type="Pfam" id="PF03795"/>
    </source>
</evidence>
<evidence type="ECO:0000313" key="5">
    <source>
        <dbReference type="Proteomes" id="UP000626148"/>
    </source>
</evidence>
<sequence length="274" mass="30469">MRFMILRKADDQTEAGVMPGEALIEAMANYNDRLINAGAMVTGEGLKPTREAVRITFKNGEPVVTDGPFAETKELLAGYTLIDVASREEAIEWARQWPPEDGDGNATIELRPVYGLEDFEPGPAMDHITHQFEREQRQPTSGAIHLSFDGNCSEAFDFYAECLGGQILDRFLHGETPAGEEVPDNWQDKVLHTTLSIGKLTLMGADAPPGYYQSPQGFNVQLDIDDPDKAKSTFERLAEGGEVFMPFEETFWARGFGMARDRFGIPWMINSGKK</sequence>
<feature type="domain" description="Glyoxalase/fosfomycin resistance/dioxygenase" evidence="2">
    <location>
        <begin position="148"/>
        <end position="269"/>
    </location>
</feature>
<dbReference type="InterPro" id="IPR011008">
    <property type="entry name" value="Dimeric_a/b-barrel"/>
</dbReference>
<feature type="domain" description="YCII-related" evidence="3">
    <location>
        <begin position="1"/>
        <end position="99"/>
    </location>
</feature>
<dbReference type="PANTHER" id="PTHR35174:SF4">
    <property type="entry name" value="BLL7163 PROTEIN"/>
    <property type="match status" value="1"/>
</dbReference>
<dbReference type="InterPro" id="IPR028973">
    <property type="entry name" value="PhnB-like"/>
</dbReference>
<keyword evidence="5" id="KW-1185">Reference proteome</keyword>
<gene>
    <name evidence="4" type="ORF">GCM10007392_12390</name>
</gene>
<reference evidence="4" key="2">
    <citation type="submission" date="2020-09" db="EMBL/GenBank/DDBJ databases">
        <authorList>
            <person name="Sun Q."/>
            <person name="Kim S."/>
        </authorList>
    </citation>
    <scope>NUCLEOTIDE SEQUENCE</scope>
    <source>
        <strain evidence="4">KCTC 22169</strain>
    </source>
</reference>
<dbReference type="InterPro" id="IPR004360">
    <property type="entry name" value="Glyas_Fos-R_dOase_dom"/>
</dbReference>
<protein>
    <recommendedName>
        <fullName evidence="6">PhnB protein</fullName>
    </recommendedName>
</protein>
<dbReference type="InterPro" id="IPR029068">
    <property type="entry name" value="Glyas_Bleomycin-R_OHBP_Dase"/>
</dbReference>